<protein>
    <submittedName>
        <fullName evidence="1">Uncharacterized protein</fullName>
    </submittedName>
</protein>
<dbReference type="EMBL" id="CP021427">
    <property type="protein sequence ID" value="ART97480.1"/>
    <property type="molecule type" value="Genomic_DNA"/>
</dbReference>
<dbReference type="RefSeq" id="WP_035422750.1">
    <property type="nucleotide sequence ID" value="NZ_CAKMCA010000009.1"/>
</dbReference>
<dbReference type="Proteomes" id="UP000195798">
    <property type="component" value="Chromosome"/>
</dbReference>
<name>A0AB33C1H4_LACGS</name>
<evidence type="ECO:0000313" key="2">
    <source>
        <dbReference type="Proteomes" id="UP000195798"/>
    </source>
</evidence>
<organism evidence="1 2">
    <name type="scientific">Lactobacillus gasseri</name>
    <dbReference type="NCBI Taxonomy" id="1596"/>
    <lineage>
        <taxon>Bacteria</taxon>
        <taxon>Bacillati</taxon>
        <taxon>Bacillota</taxon>
        <taxon>Bacilli</taxon>
        <taxon>Lactobacillales</taxon>
        <taxon>Lactobacillaceae</taxon>
        <taxon>Lactobacillus</taxon>
    </lineage>
</organism>
<accession>A0AB33C1H4</accession>
<dbReference type="AlphaFoldDB" id="A0AB33C1H4"/>
<reference evidence="1 2" key="1">
    <citation type="submission" date="2017-05" db="EMBL/GenBank/DDBJ databases">
        <authorList>
            <person name="Oh N.-S."/>
        </authorList>
    </citation>
    <scope>NUCLEOTIDE SEQUENCE [LARGE SCALE GENOMIC DNA]</scope>
    <source>
        <strain evidence="1 2">4M13</strain>
    </source>
</reference>
<proteinExistence type="predicted"/>
<gene>
    <name evidence="1" type="ORF">CCE30_00450</name>
</gene>
<evidence type="ECO:0000313" key="1">
    <source>
        <dbReference type="EMBL" id="ART97480.1"/>
    </source>
</evidence>
<sequence length="88" mass="10143">MAIQIIPFSKIPFDELTKEYMFNQRMSFSPVIPFNSSIVAQSGGQDKFGNTYIYQEWANGNKLYLLRHVTGNPPMNHVKANYDLKPDK</sequence>